<dbReference type="AlphaFoldDB" id="A0A485LYR6"/>
<protein>
    <submittedName>
        <fullName evidence="1">Uncharacterized protein</fullName>
    </submittedName>
</protein>
<sequence length="78" mass="9364">MRLRKVQVECRGGHPHHDIPVAFTYEGRRHRIIEITDRWFEGRNMPGRVGLDYYKVRTSNGEYILRYNTLFDAWAIVE</sequence>
<accession>A0A485LYR6</accession>
<organism evidence="1">
    <name type="scientific">anaerobic digester metagenome</name>
    <dbReference type="NCBI Taxonomy" id="1263854"/>
    <lineage>
        <taxon>unclassified sequences</taxon>
        <taxon>metagenomes</taxon>
        <taxon>ecological metagenomes</taxon>
    </lineage>
</organism>
<evidence type="ECO:0000313" key="1">
    <source>
        <dbReference type="EMBL" id="VFU14312.1"/>
    </source>
</evidence>
<reference evidence="1" key="1">
    <citation type="submission" date="2019-03" db="EMBL/GenBank/DDBJ databases">
        <authorList>
            <person name="Hao L."/>
        </authorList>
    </citation>
    <scope>NUCLEOTIDE SEQUENCE</scope>
</reference>
<proteinExistence type="predicted"/>
<gene>
    <name evidence="1" type="ORF">SCFA_270077</name>
</gene>
<dbReference type="EMBL" id="CAADRM010000089">
    <property type="protein sequence ID" value="VFU14312.1"/>
    <property type="molecule type" value="Genomic_DNA"/>
</dbReference>
<name>A0A485LYR6_9ZZZZ</name>